<sequence>MEGASEVTILEQCEVRPPPDTVAVKSLPLNFFDLIWLTFHPLGRVMFFEFPHSTTHFVQNIVPKLKSSLALALQHFVLHWLGNYQHLRVLIKCNTDFRIRYVDGDSVSVTFGECRGDLGPYSGNHARDGNVLKPLVPRLPLGGTFVDSCGETCCVAPVFAVQVTVFPNRAICIGMTTNSHVVAAGRTMFNFVSAWASIAKQVNISDTKHDVVALKKIVSTKRPTLTHVSSFTVVCAYLWTCFAKMRATVWEELHNLEEAQNFGFAMDCRARLDPPLPASYFGNCLVHCLGVEKGRVMIEDDGLAAAAEVLGNTISLKANTKILRGEWCMGIAGSPKCRDSKTDLEVGVILPQNEMDVFATVFTQGLHCLQG</sequence>
<organism evidence="3 4">
    <name type="scientific">Heracleum sosnowskyi</name>
    <dbReference type="NCBI Taxonomy" id="360622"/>
    <lineage>
        <taxon>Eukaryota</taxon>
        <taxon>Viridiplantae</taxon>
        <taxon>Streptophyta</taxon>
        <taxon>Embryophyta</taxon>
        <taxon>Tracheophyta</taxon>
        <taxon>Spermatophyta</taxon>
        <taxon>Magnoliopsida</taxon>
        <taxon>eudicotyledons</taxon>
        <taxon>Gunneridae</taxon>
        <taxon>Pentapetalae</taxon>
        <taxon>asterids</taxon>
        <taxon>campanulids</taxon>
        <taxon>Apiales</taxon>
        <taxon>Apiaceae</taxon>
        <taxon>Apioideae</taxon>
        <taxon>apioid superclade</taxon>
        <taxon>Tordylieae</taxon>
        <taxon>Tordyliinae</taxon>
        <taxon>Heracleum</taxon>
    </lineage>
</organism>
<dbReference type="GO" id="GO:0016747">
    <property type="term" value="F:acyltransferase activity, transferring groups other than amino-acyl groups"/>
    <property type="evidence" value="ECO:0007669"/>
    <property type="project" value="UniProtKB-ARBA"/>
</dbReference>
<reference evidence="3" key="1">
    <citation type="submission" date="2023-02" db="EMBL/GenBank/DDBJ databases">
        <title>Genome of toxic invasive species Heracleum sosnowskyi carries increased number of genes despite the absence of recent whole-genome duplications.</title>
        <authorList>
            <person name="Schelkunov M."/>
            <person name="Shtratnikova V."/>
            <person name="Makarenko M."/>
            <person name="Klepikova A."/>
            <person name="Omelchenko D."/>
            <person name="Novikova G."/>
            <person name="Obukhova E."/>
            <person name="Bogdanov V."/>
            <person name="Penin A."/>
            <person name="Logacheva M."/>
        </authorList>
    </citation>
    <scope>NUCLEOTIDE SEQUENCE</scope>
    <source>
        <strain evidence="3">Hsosn_3</strain>
        <tissue evidence="3">Leaf</tissue>
    </source>
</reference>
<gene>
    <name evidence="3" type="ORF">POM88_050091</name>
</gene>
<keyword evidence="1" id="KW-0808">Transferase</keyword>
<dbReference type="AlphaFoldDB" id="A0AAD8M025"/>
<evidence type="ECO:0000313" key="3">
    <source>
        <dbReference type="EMBL" id="KAK1356835.1"/>
    </source>
</evidence>
<dbReference type="Gene3D" id="3.30.559.10">
    <property type="entry name" value="Chloramphenicol acetyltransferase-like domain"/>
    <property type="match status" value="1"/>
</dbReference>
<dbReference type="InterPro" id="IPR023213">
    <property type="entry name" value="CAT-like_dom_sf"/>
</dbReference>
<proteinExistence type="predicted"/>
<dbReference type="Proteomes" id="UP001237642">
    <property type="component" value="Unassembled WGS sequence"/>
</dbReference>
<dbReference type="EMBL" id="JAUIZM010000011">
    <property type="protein sequence ID" value="KAK1356835.1"/>
    <property type="molecule type" value="Genomic_DNA"/>
</dbReference>
<dbReference type="Pfam" id="PF02458">
    <property type="entry name" value="Transferase"/>
    <property type="match status" value="2"/>
</dbReference>
<evidence type="ECO:0000256" key="1">
    <source>
        <dbReference type="ARBA" id="ARBA00022679"/>
    </source>
</evidence>
<dbReference type="PANTHER" id="PTHR31625">
    <property type="match status" value="1"/>
</dbReference>
<name>A0AAD8M025_9APIA</name>
<keyword evidence="2" id="KW-0012">Acyltransferase</keyword>
<comment type="caution">
    <text evidence="3">The sequence shown here is derived from an EMBL/GenBank/DDBJ whole genome shotgun (WGS) entry which is preliminary data.</text>
</comment>
<dbReference type="InterPro" id="IPR051504">
    <property type="entry name" value="Plant_metabolite_acyltrans"/>
</dbReference>
<keyword evidence="4" id="KW-1185">Reference proteome</keyword>
<evidence type="ECO:0000313" key="4">
    <source>
        <dbReference type="Proteomes" id="UP001237642"/>
    </source>
</evidence>
<accession>A0AAD8M025</accession>
<reference evidence="3" key="2">
    <citation type="submission" date="2023-05" db="EMBL/GenBank/DDBJ databases">
        <authorList>
            <person name="Schelkunov M.I."/>
        </authorList>
    </citation>
    <scope>NUCLEOTIDE SEQUENCE</scope>
    <source>
        <strain evidence="3">Hsosn_3</strain>
        <tissue evidence="3">Leaf</tissue>
    </source>
</reference>
<evidence type="ECO:0000256" key="2">
    <source>
        <dbReference type="ARBA" id="ARBA00023315"/>
    </source>
</evidence>
<protein>
    <submittedName>
        <fullName evidence="3">Uncharacterized protein</fullName>
    </submittedName>
</protein>